<proteinExistence type="predicted"/>
<dbReference type="AlphaFoldDB" id="M7ZT84"/>
<evidence type="ECO:0000313" key="2">
    <source>
        <dbReference type="EMBL" id="EMS66413.1"/>
    </source>
</evidence>
<feature type="compositionally biased region" description="Polar residues" evidence="1">
    <location>
        <begin position="38"/>
        <end position="58"/>
    </location>
</feature>
<evidence type="ECO:0000256" key="1">
    <source>
        <dbReference type="SAM" id="MobiDB-lite"/>
    </source>
</evidence>
<dbReference type="EMBL" id="KD032768">
    <property type="protein sequence ID" value="EMS66413.1"/>
    <property type="molecule type" value="Genomic_DNA"/>
</dbReference>
<organism evidence="2">
    <name type="scientific">Triticum urartu</name>
    <name type="common">Red wild einkorn</name>
    <name type="synonym">Crithodium urartu</name>
    <dbReference type="NCBI Taxonomy" id="4572"/>
    <lineage>
        <taxon>Eukaryota</taxon>
        <taxon>Viridiplantae</taxon>
        <taxon>Streptophyta</taxon>
        <taxon>Embryophyta</taxon>
        <taxon>Tracheophyta</taxon>
        <taxon>Spermatophyta</taxon>
        <taxon>Magnoliopsida</taxon>
        <taxon>Liliopsida</taxon>
        <taxon>Poales</taxon>
        <taxon>Poaceae</taxon>
        <taxon>BOP clade</taxon>
        <taxon>Pooideae</taxon>
        <taxon>Triticodae</taxon>
        <taxon>Triticeae</taxon>
        <taxon>Triticinae</taxon>
        <taxon>Triticum</taxon>
    </lineage>
</organism>
<protein>
    <submittedName>
        <fullName evidence="2">Uncharacterized protein</fullName>
    </submittedName>
</protein>
<accession>M7ZT84</accession>
<feature type="compositionally biased region" description="Basic and acidic residues" evidence="1">
    <location>
        <begin position="65"/>
        <end position="77"/>
    </location>
</feature>
<reference evidence="2" key="1">
    <citation type="journal article" date="2013" name="Nature">
        <title>Draft genome of the wheat A-genome progenitor Triticum urartu.</title>
        <authorList>
            <person name="Ling H.Q."/>
            <person name="Zhao S."/>
            <person name="Liu D."/>
            <person name="Wang J."/>
            <person name="Sun H."/>
            <person name="Zhang C."/>
            <person name="Fan H."/>
            <person name="Li D."/>
            <person name="Dong L."/>
            <person name="Tao Y."/>
            <person name="Gao C."/>
            <person name="Wu H."/>
            <person name="Li Y."/>
            <person name="Cui Y."/>
            <person name="Guo X."/>
            <person name="Zheng S."/>
            <person name="Wang B."/>
            <person name="Yu K."/>
            <person name="Liang Q."/>
            <person name="Yang W."/>
            <person name="Lou X."/>
            <person name="Chen J."/>
            <person name="Feng M."/>
            <person name="Jian J."/>
            <person name="Zhang X."/>
            <person name="Luo G."/>
            <person name="Jiang Y."/>
            <person name="Liu J."/>
            <person name="Wang Z."/>
            <person name="Sha Y."/>
            <person name="Zhang B."/>
            <person name="Wu H."/>
            <person name="Tang D."/>
            <person name="Shen Q."/>
            <person name="Xue P."/>
            <person name="Zou S."/>
            <person name="Wang X."/>
            <person name="Liu X."/>
            <person name="Wang F."/>
            <person name="Yang Y."/>
            <person name="An X."/>
            <person name="Dong Z."/>
            <person name="Zhang K."/>
            <person name="Zhang X."/>
            <person name="Luo M.C."/>
            <person name="Dvorak J."/>
            <person name="Tong Y."/>
            <person name="Wang J."/>
            <person name="Yang H."/>
            <person name="Li Z."/>
            <person name="Wang D."/>
            <person name="Zhang A."/>
            <person name="Wang J."/>
        </authorList>
    </citation>
    <scope>NUCLEOTIDE SEQUENCE</scope>
</reference>
<gene>
    <name evidence="2" type="ORF">TRIUR3_18686</name>
</gene>
<feature type="compositionally biased region" description="Basic and acidic residues" evidence="1">
    <location>
        <begin position="1"/>
        <end position="32"/>
    </location>
</feature>
<feature type="region of interest" description="Disordered" evidence="1">
    <location>
        <begin position="1"/>
        <end position="98"/>
    </location>
</feature>
<name>M7ZT84_TRIUA</name>
<sequence length="98" mass="10196">MGHPLEDVDKAAVDCDGKRTEASPDPASEQRTKGAPARSTSDTAATGASLDGSKQGSSVVILEAVRGDRRSARDEHGTTSSDNYAFGQMDSAAAELYH</sequence>